<sequence>MAHKQQVSTCLALILAMTMLWSRTTAQSDCTNVIISMSPCLDYITGNTTRPSTPCCTQLGTVVRSQPQCLCQVLNGGGSNLGLTINQTQALELPRTCNVQTPPISQCNAVSPAGSPGSSPNSNTDSGSKTTPSSGGGTSDATSNMLSVPVLFVLLSLASYVSTFNMV</sequence>
<organism evidence="14 15">
    <name type="scientific">Penstemon davidsonii</name>
    <dbReference type="NCBI Taxonomy" id="160366"/>
    <lineage>
        <taxon>Eukaryota</taxon>
        <taxon>Viridiplantae</taxon>
        <taxon>Streptophyta</taxon>
        <taxon>Embryophyta</taxon>
        <taxon>Tracheophyta</taxon>
        <taxon>Spermatophyta</taxon>
        <taxon>Magnoliopsida</taxon>
        <taxon>eudicotyledons</taxon>
        <taxon>Gunneridae</taxon>
        <taxon>Pentapetalae</taxon>
        <taxon>asterids</taxon>
        <taxon>lamiids</taxon>
        <taxon>Lamiales</taxon>
        <taxon>Plantaginaceae</taxon>
        <taxon>Cheloneae</taxon>
        <taxon>Penstemon</taxon>
    </lineage>
</organism>
<evidence type="ECO:0000256" key="3">
    <source>
        <dbReference type="ARBA" id="ARBA00022448"/>
    </source>
</evidence>
<dbReference type="Gene3D" id="1.10.110.10">
    <property type="entry name" value="Plant lipid-transfer and hydrophobic proteins"/>
    <property type="match status" value="1"/>
</dbReference>
<evidence type="ECO:0000256" key="9">
    <source>
        <dbReference type="ARBA" id="ARBA00023180"/>
    </source>
</evidence>
<dbReference type="CDD" id="cd00010">
    <property type="entry name" value="AAI_LTSS"/>
    <property type="match status" value="1"/>
</dbReference>
<keyword evidence="9" id="KW-0325">Glycoprotein</keyword>
<evidence type="ECO:0000256" key="2">
    <source>
        <dbReference type="ARBA" id="ARBA00009748"/>
    </source>
</evidence>
<evidence type="ECO:0000256" key="12">
    <source>
        <dbReference type="SAM" id="SignalP"/>
    </source>
</evidence>
<accession>A0ABR0D0R5</accession>
<dbReference type="InterPro" id="IPR036312">
    <property type="entry name" value="Bifun_inhib/LTP/seed_sf"/>
</dbReference>
<evidence type="ECO:0000259" key="13">
    <source>
        <dbReference type="SMART" id="SM00499"/>
    </source>
</evidence>
<keyword evidence="10" id="KW-0449">Lipoprotein</keyword>
<dbReference type="Proteomes" id="UP001291926">
    <property type="component" value="Unassembled WGS sequence"/>
</dbReference>
<keyword evidence="7" id="KW-0446">Lipid-binding</keyword>
<name>A0ABR0D0R5_9LAMI</name>
<feature type="domain" description="Bifunctional inhibitor/plant lipid transfer protein/seed storage helical" evidence="13">
    <location>
        <begin position="30"/>
        <end position="107"/>
    </location>
</feature>
<keyword evidence="6 12" id="KW-0732">Signal</keyword>
<comment type="similarity">
    <text evidence="2">Belongs to the plant LTP family.</text>
</comment>
<evidence type="ECO:0000256" key="6">
    <source>
        <dbReference type="ARBA" id="ARBA00022729"/>
    </source>
</evidence>
<keyword evidence="3" id="KW-0813">Transport</keyword>
<dbReference type="Pfam" id="PF14368">
    <property type="entry name" value="LTP_2"/>
    <property type="match status" value="1"/>
</dbReference>
<evidence type="ECO:0000256" key="5">
    <source>
        <dbReference type="ARBA" id="ARBA00022622"/>
    </source>
</evidence>
<feature type="region of interest" description="Disordered" evidence="11">
    <location>
        <begin position="108"/>
        <end position="140"/>
    </location>
</feature>
<evidence type="ECO:0000313" key="15">
    <source>
        <dbReference type="Proteomes" id="UP001291926"/>
    </source>
</evidence>
<feature type="signal peptide" evidence="12">
    <location>
        <begin position="1"/>
        <end position="26"/>
    </location>
</feature>
<dbReference type="SMART" id="SM00499">
    <property type="entry name" value="AAI"/>
    <property type="match status" value="1"/>
</dbReference>
<keyword evidence="15" id="KW-1185">Reference proteome</keyword>
<keyword evidence="4" id="KW-1003">Cell membrane</keyword>
<gene>
    <name evidence="14" type="ORF">RD792_010038</name>
</gene>
<dbReference type="EMBL" id="JAYDYQ010002534">
    <property type="protein sequence ID" value="KAK4482865.1"/>
    <property type="molecule type" value="Genomic_DNA"/>
</dbReference>
<protein>
    <recommendedName>
        <fullName evidence="13">Bifunctional inhibitor/plant lipid transfer protein/seed storage helical domain-containing protein</fullName>
    </recommendedName>
</protein>
<keyword evidence="5" id="KW-0336">GPI-anchor</keyword>
<evidence type="ECO:0000256" key="7">
    <source>
        <dbReference type="ARBA" id="ARBA00023121"/>
    </source>
</evidence>
<evidence type="ECO:0000256" key="8">
    <source>
        <dbReference type="ARBA" id="ARBA00023157"/>
    </source>
</evidence>
<feature type="chain" id="PRO_5045359008" description="Bifunctional inhibitor/plant lipid transfer protein/seed storage helical domain-containing protein" evidence="12">
    <location>
        <begin position="27"/>
        <end position="167"/>
    </location>
</feature>
<evidence type="ECO:0000256" key="4">
    <source>
        <dbReference type="ARBA" id="ARBA00022475"/>
    </source>
</evidence>
<proteinExistence type="inferred from homology"/>
<dbReference type="InterPro" id="IPR016140">
    <property type="entry name" value="Bifunc_inhib/LTP/seed_store"/>
</dbReference>
<keyword evidence="5" id="KW-0472">Membrane</keyword>
<evidence type="ECO:0000256" key="11">
    <source>
        <dbReference type="SAM" id="MobiDB-lite"/>
    </source>
</evidence>
<dbReference type="PRINTS" id="PR00382">
    <property type="entry name" value="LIPIDTRNSFER"/>
</dbReference>
<dbReference type="InterPro" id="IPR000528">
    <property type="entry name" value="Plant_nsLTP"/>
</dbReference>
<keyword evidence="8" id="KW-1015">Disulfide bond</keyword>
<dbReference type="SUPFAM" id="SSF47699">
    <property type="entry name" value="Bifunctional inhibitor/lipid-transfer protein/seed storage 2S albumin"/>
    <property type="match status" value="1"/>
</dbReference>
<reference evidence="14 15" key="1">
    <citation type="journal article" date="2023" name="bioRxiv">
        <title>Genome report: Whole genome sequence and annotation of Penstemon davidsonii.</title>
        <authorList>
            <person name="Ostevik K.L."/>
            <person name="Alabady M."/>
            <person name="Zhang M."/>
            <person name="Rausher M.D."/>
        </authorList>
    </citation>
    <scope>NUCLEOTIDE SEQUENCE [LARGE SCALE GENOMIC DNA]</scope>
    <source>
        <strain evidence="14">DNT005</strain>
        <tissue evidence="14">Whole leaf</tissue>
    </source>
</reference>
<comment type="subcellular location">
    <subcellularLocation>
        <location evidence="1">Cell membrane</location>
        <topology evidence="1">Lipid-anchor</topology>
        <topology evidence="1">GPI-anchor</topology>
    </subcellularLocation>
</comment>
<evidence type="ECO:0000256" key="10">
    <source>
        <dbReference type="ARBA" id="ARBA00023288"/>
    </source>
</evidence>
<evidence type="ECO:0000313" key="14">
    <source>
        <dbReference type="EMBL" id="KAK4482865.1"/>
    </source>
</evidence>
<dbReference type="PANTHER" id="PTHR33044">
    <property type="entry name" value="BIFUNCTIONAL INHIBITOR/LIPID-TRANSFER PROTEIN/SEED STORAGE 2S ALBUMIN SUPERFAMILY PROTEIN-RELATED"/>
    <property type="match status" value="1"/>
</dbReference>
<comment type="caution">
    <text evidence="14">The sequence shown here is derived from an EMBL/GenBank/DDBJ whole genome shotgun (WGS) entry which is preliminary data.</text>
</comment>
<evidence type="ECO:0000256" key="1">
    <source>
        <dbReference type="ARBA" id="ARBA00004609"/>
    </source>
</evidence>
<dbReference type="InterPro" id="IPR043325">
    <property type="entry name" value="LTSS"/>
</dbReference>